<dbReference type="InterPro" id="IPR000742">
    <property type="entry name" value="EGF"/>
</dbReference>
<dbReference type="OrthoDB" id="504708at2759"/>
<feature type="domain" description="EGF-like" evidence="1">
    <location>
        <begin position="374"/>
        <end position="406"/>
    </location>
</feature>
<organism evidence="2 3">
    <name type="scientific">Caenorhabditis auriculariae</name>
    <dbReference type="NCBI Taxonomy" id="2777116"/>
    <lineage>
        <taxon>Eukaryota</taxon>
        <taxon>Metazoa</taxon>
        <taxon>Ecdysozoa</taxon>
        <taxon>Nematoda</taxon>
        <taxon>Chromadorea</taxon>
        <taxon>Rhabditida</taxon>
        <taxon>Rhabditina</taxon>
        <taxon>Rhabditomorpha</taxon>
        <taxon>Rhabditoidea</taxon>
        <taxon>Rhabditidae</taxon>
        <taxon>Peloderinae</taxon>
        <taxon>Caenorhabditis</taxon>
    </lineage>
</organism>
<evidence type="ECO:0000313" key="2">
    <source>
        <dbReference type="EMBL" id="CAD6185564.1"/>
    </source>
</evidence>
<dbReference type="AlphaFoldDB" id="A0A8S1GRN8"/>
<accession>A0A8S1GRN8</accession>
<dbReference type="EMBL" id="CAJGYM010000002">
    <property type="protein sequence ID" value="CAD6185564.1"/>
    <property type="molecule type" value="Genomic_DNA"/>
</dbReference>
<evidence type="ECO:0000259" key="1">
    <source>
        <dbReference type="SMART" id="SM00181"/>
    </source>
</evidence>
<feature type="domain" description="EGF-like" evidence="1">
    <location>
        <begin position="128"/>
        <end position="164"/>
    </location>
</feature>
<feature type="domain" description="EGF-like" evidence="1">
    <location>
        <begin position="585"/>
        <end position="621"/>
    </location>
</feature>
<gene>
    <name evidence="2" type="ORF">CAUJ_LOCUS1483</name>
</gene>
<dbReference type="Pfam" id="PF01683">
    <property type="entry name" value="EB"/>
    <property type="match status" value="3"/>
</dbReference>
<name>A0A8S1GRN8_9PELO</name>
<dbReference type="Proteomes" id="UP000835052">
    <property type="component" value="Unassembled WGS sequence"/>
</dbReference>
<keyword evidence="3" id="KW-1185">Reference proteome</keyword>
<feature type="domain" description="EGF-like" evidence="1">
    <location>
        <begin position="418"/>
        <end position="452"/>
    </location>
</feature>
<reference evidence="2" key="1">
    <citation type="submission" date="2020-10" db="EMBL/GenBank/DDBJ databases">
        <authorList>
            <person name="Kikuchi T."/>
        </authorList>
    </citation>
    <scope>NUCLEOTIDE SEQUENCE</scope>
    <source>
        <strain evidence="2">NKZ352</strain>
    </source>
</reference>
<proteinExistence type="predicted"/>
<feature type="domain" description="EGF-like" evidence="1">
    <location>
        <begin position="798"/>
        <end position="830"/>
    </location>
</feature>
<dbReference type="InterPro" id="IPR052740">
    <property type="entry name" value="CE4"/>
</dbReference>
<protein>
    <recommendedName>
        <fullName evidence="1">EGF-like domain-containing protein</fullName>
    </recommendedName>
</protein>
<sequence length="893" mass="96188">MRERLAARRLINFFYTLKKRRIRALAWRVAEGRLHTNERRVITPPRGSEVGINVPCNKELDGLLAADPDGNESAFMSCVGVGVGNIGFWERKICPNEMVFDFINQQCKTKTKKARKQQTLNIAILNNSCANGETCIGGSVCDLDSLKCMCPYGTIPQLDTLSCESNEPTFVSAPIDAPTFSFNSFGSVEKSPPNNGGFMPNNFNMPSQNSGGFQPNPTFKFNNFNTNTNNNNNRFNNFGATGNMNSNSNNNFQWKPEFSFKPNWNNVVNNNNNGQSSFNSFQPNTPQKFVFNANNNNNNNNNAYIQPVSVQKKISTLARPGDSCRSNEVCVGGSICTLPIGLCLCPGDLEERDGECVLPAASSIKISKVGIGALCSELAECDHGSSCVMGRCACLSPLVQHEGKCVLRQQQKASPGELCDNGEVCVKGSVCDAVIPVCVCPSETDLNDGECVRIASATKPTPVVPQVTQAPYRPPQPPQPVFTAPPTQKTAAPIMTMPPQPPQTQAPFTYYPQTAAPHTLPPATYKTTPRPQPPVFVTSRPETTPAPVVNYKNIYTGAPSKPSTSKPNHMKISLGGSKQAGVGVRCSLNTDCMIGAYCNGNTNPPSCQCLSTHVNIDGRCEKVVYPGQVGCRSDMQCTAAYTGTACIDRICVCPEGKKAVDQTCVPESSNSCGVTATKVFPACLSPYVCIDNRCVCPINTQCSKKRNIRDVEQSMNCWPGAQRCSGGHGICIAEKCHCLKGYVEKNRRCQKIALSLDSFCEPGVDPQCADGSSCLNGKCVCTSPDGCLVFKRTDEEKLCTMDFHCIGGKTCKAGRCVCPNGTENKDGVCFSQVGAYKNINSQCNSLDRCSGGSKCHNHEGANKLLEENAITEKFASAAASVSSAIADALIPKS</sequence>
<dbReference type="SMART" id="SM00181">
    <property type="entry name" value="EGF"/>
    <property type="match status" value="6"/>
</dbReference>
<dbReference type="PANTHER" id="PTHR45985:SF11">
    <property type="entry name" value="EGF-LIKE DOMAIN-CONTAINING PROTEIN"/>
    <property type="match status" value="1"/>
</dbReference>
<evidence type="ECO:0000313" key="3">
    <source>
        <dbReference type="Proteomes" id="UP000835052"/>
    </source>
</evidence>
<dbReference type="InterPro" id="IPR006149">
    <property type="entry name" value="EB_dom"/>
</dbReference>
<dbReference type="PANTHER" id="PTHR45985">
    <property type="match status" value="1"/>
</dbReference>
<feature type="domain" description="EGF-like" evidence="1">
    <location>
        <begin position="716"/>
        <end position="750"/>
    </location>
</feature>
<comment type="caution">
    <text evidence="2">The sequence shown here is derived from an EMBL/GenBank/DDBJ whole genome shotgun (WGS) entry which is preliminary data.</text>
</comment>